<comment type="caution">
    <text evidence="1">The sequence shown here is derived from an EMBL/GenBank/DDBJ whole genome shotgun (WGS) entry which is preliminary data.</text>
</comment>
<protein>
    <submittedName>
        <fullName evidence="1">Uncharacterized protein</fullName>
    </submittedName>
</protein>
<name>A0A1Y2CZF3_9FUNG</name>
<dbReference type="EMBL" id="MCGO01000003">
    <property type="protein sequence ID" value="ORY52337.1"/>
    <property type="molecule type" value="Genomic_DNA"/>
</dbReference>
<reference evidence="1 2" key="1">
    <citation type="submission" date="2016-07" db="EMBL/GenBank/DDBJ databases">
        <title>Pervasive Adenine N6-methylation of Active Genes in Fungi.</title>
        <authorList>
            <consortium name="DOE Joint Genome Institute"/>
            <person name="Mondo S.J."/>
            <person name="Dannebaum R.O."/>
            <person name="Kuo R.C."/>
            <person name="Labutti K."/>
            <person name="Haridas S."/>
            <person name="Kuo A."/>
            <person name="Salamov A."/>
            <person name="Ahrendt S.R."/>
            <person name="Lipzen A."/>
            <person name="Sullivan W."/>
            <person name="Andreopoulos W.B."/>
            <person name="Clum A."/>
            <person name="Lindquist E."/>
            <person name="Daum C."/>
            <person name="Ramamoorthy G.K."/>
            <person name="Gryganskyi A."/>
            <person name="Culley D."/>
            <person name="Magnuson J.K."/>
            <person name="James T.Y."/>
            <person name="O'Malley M.A."/>
            <person name="Stajich J.E."/>
            <person name="Spatafora J.W."/>
            <person name="Visel A."/>
            <person name="Grigoriev I.V."/>
        </authorList>
    </citation>
    <scope>NUCLEOTIDE SEQUENCE [LARGE SCALE GENOMIC DNA]</scope>
    <source>
        <strain evidence="1 2">JEL800</strain>
    </source>
</reference>
<feature type="non-terminal residue" evidence="1">
    <location>
        <position position="73"/>
    </location>
</feature>
<evidence type="ECO:0000313" key="2">
    <source>
        <dbReference type="Proteomes" id="UP000193642"/>
    </source>
</evidence>
<organism evidence="1 2">
    <name type="scientific">Rhizoclosmatium globosum</name>
    <dbReference type="NCBI Taxonomy" id="329046"/>
    <lineage>
        <taxon>Eukaryota</taxon>
        <taxon>Fungi</taxon>
        <taxon>Fungi incertae sedis</taxon>
        <taxon>Chytridiomycota</taxon>
        <taxon>Chytridiomycota incertae sedis</taxon>
        <taxon>Chytridiomycetes</taxon>
        <taxon>Chytridiales</taxon>
        <taxon>Chytriomycetaceae</taxon>
        <taxon>Rhizoclosmatium</taxon>
    </lineage>
</organism>
<proteinExistence type="predicted"/>
<dbReference type="Proteomes" id="UP000193642">
    <property type="component" value="Unassembled WGS sequence"/>
</dbReference>
<evidence type="ECO:0000313" key="1">
    <source>
        <dbReference type="EMBL" id="ORY52337.1"/>
    </source>
</evidence>
<sequence>MASSFLKLGMVLRPPLLLPGVILLNMAFLQQLVRTQRQLLVKPSFSQPRRHLLFTCQSLRLLQASTFTVAALL</sequence>
<dbReference type="AlphaFoldDB" id="A0A1Y2CZF3"/>
<gene>
    <name evidence="1" type="ORF">BCR33DRAFT_711665</name>
</gene>
<keyword evidence="2" id="KW-1185">Reference proteome</keyword>
<accession>A0A1Y2CZF3</accession>